<dbReference type="InterPro" id="IPR036388">
    <property type="entry name" value="WH-like_DNA-bd_sf"/>
</dbReference>
<comment type="similarity">
    <text evidence="1">Belongs to the LysR transcriptional regulatory family.</text>
</comment>
<dbReference type="InterPro" id="IPR036390">
    <property type="entry name" value="WH_DNA-bd_sf"/>
</dbReference>
<proteinExistence type="inferred from homology"/>
<dbReference type="AlphaFoldDB" id="A0A4Y3I0F7"/>
<dbReference type="PANTHER" id="PTHR30126:SF81">
    <property type="entry name" value="HTH-TYPE TRANSCRIPTIONAL REGULATOR ILVY"/>
    <property type="match status" value="1"/>
</dbReference>
<dbReference type="GO" id="GO:0000976">
    <property type="term" value="F:transcription cis-regulatory region binding"/>
    <property type="evidence" value="ECO:0007669"/>
    <property type="project" value="TreeGrafter"/>
</dbReference>
<keyword evidence="7" id="KW-1185">Reference proteome</keyword>
<gene>
    <name evidence="6" type="ORF">VIN01S_37110</name>
</gene>
<evidence type="ECO:0000256" key="2">
    <source>
        <dbReference type="ARBA" id="ARBA00023015"/>
    </source>
</evidence>
<dbReference type="PANTHER" id="PTHR30126">
    <property type="entry name" value="HTH-TYPE TRANSCRIPTIONAL REGULATOR"/>
    <property type="match status" value="1"/>
</dbReference>
<dbReference type="SUPFAM" id="SSF46785">
    <property type="entry name" value="Winged helix' DNA-binding domain"/>
    <property type="match status" value="1"/>
</dbReference>
<dbReference type="CDD" id="cd08430">
    <property type="entry name" value="PBP2_IlvY"/>
    <property type="match status" value="1"/>
</dbReference>
<dbReference type="InterPro" id="IPR000847">
    <property type="entry name" value="LysR_HTH_N"/>
</dbReference>
<keyword evidence="4" id="KW-0804">Transcription</keyword>
<dbReference type="Gene3D" id="3.40.190.10">
    <property type="entry name" value="Periplasmic binding protein-like II"/>
    <property type="match status" value="2"/>
</dbReference>
<name>A0A4Y3I0F7_9VIBR</name>
<feature type="domain" description="HTH lysR-type" evidence="5">
    <location>
        <begin position="1"/>
        <end position="58"/>
    </location>
</feature>
<dbReference type="GO" id="GO:0003700">
    <property type="term" value="F:DNA-binding transcription factor activity"/>
    <property type="evidence" value="ECO:0007669"/>
    <property type="project" value="InterPro"/>
</dbReference>
<evidence type="ECO:0000313" key="6">
    <source>
        <dbReference type="EMBL" id="GEA52907.1"/>
    </source>
</evidence>
<dbReference type="Pfam" id="PF00126">
    <property type="entry name" value="HTH_1"/>
    <property type="match status" value="1"/>
</dbReference>
<evidence type="ECO:0000256" key="3">
    <source>
        <dbReference type="ARBA" id="ARBA00023125"/>
    </source>
</evidence>
<keyword evidence="3" id="KW-0238">DNA-binding</keyword>
<accession>A0A4Y3I0F7</accession>
<dbReference type="Pfam" id="PF03466">
    <property type="entry name" value="LysR_substrate"/>
    <property type="match status" value="1"/>
</dbReference>
<dbReference type="NCBIfam" id="NF008722">
    <property type="entry name" value="PRK11716.1"/>
    <property type="match status" value="1"/>
</dbReference>
<protein>
    <submittedName>
        <fullName evidence="6">Transcriptional regulator IlvY</fullName>
    </submittedName>
</protein>
<dbReference type="InterPro" id="IPR037404">
    <property type="entry name" value="IlvY_PBP2"/>
</dbReference>
<dbReference type="EMBL" id="BJLF01000029">
    <property type="protein sequence ID" value="GEA52907.1"/>
    <property type="molecule type" value="Genomic_DNA"/>
</dbReference>
<evidence type="ECO:0000259" key="5">
    <source>
        <dbReference type="PROSITE" id="PS50931"/>
    </source>
</evidence>
<dbReference type="FunFam" id="1.10.10.10:FF:000001">
    <property type="entry name" value="LysR family transcriptional regulator"/>
    <property type="match status" value="1"/>
</dbReference>
<evidence type="ECO:0000256" key="1">
    <source>
        <dbReference type="ARBA" id="ARBA00009437"/>
    </source>
</evidence>
<dbReference type="Gene3D" id="1.10.10.10">
    <property type="entry name" value="Winged helix-like DNA-binding domain superfamily/Winged helix DNA-binding domain"/>
    <property type="match status" value="1"/>
</dbReference>
<reference evidence="6 7" key="1">
    <citation type="submission" date="2019-06" db="EMBL/GenBank/DDBJ databases">
        <title>Whole genome shotgun sequence of Vibrio inusitatus NBRC 102082.</title>
        <authorList>
            <person name="Hosoyama A."/>
            <person name="Uohara A."/>
            <person name="Ohji S."/>
            <person name="Ichikawa N."/>
        </authorList>
    </citation>
    <scope>NUCLEOTIDE SEQUENCE [LARGE SCALE GENOMIC DNA]</scope>
    <source>
        <strain evidence="6 7">NBRC 102082</strain>
    </source>
</reference>
<dbReference type="Proteomes" id="UP000318717">
    <property type="component" value="Unassembled WGS sequence"/>
</dbReference>
<sequence length="295" mass="32803">MNIKSLQIFLHLSESKNFSKTASAMHMSPSALSRQIKRLEQEAEQILFIRDNRSVDLTTAGKELLPVAHNIVNQWQTFTLNFSDDKDVLKGEIRLFCSVTASYSHLPRLLSEFRLLHPLIEYKLSTGDPAQAIEKVLNDEADIAISAESDQLPSRIAFENISEISLSVIAPKGVANIESMLTEPINWNEIPFIIPSEGTARDRCNTWFKRSKIKPNIYAQVAGHEAIVSMVALGCGIGIAPDVVINNSPVKDHIQKLDVEPVKPFKLGVCCKRSQLNNPLIKALWSVAEANYIAS</sequence>
<dbReference type="PROSITE" id="PS50931">
    <property type="entry name" value="HTH_LYSR"/>
    <property type="match status" value="1"/>
</dbReference>
<evidence type="ECO:0000256" key="4">
    <source>
        <dbReference type="ARBA" id="ARBA00023163"/>
    </source>
</evidence>
<dbReference type="OrthoDB" id="9803735at2"/>
<dbReference type="SUPFAM" id="SSF53850">
    <property type="entry name" value="Periplasmic binding protein-like II"/>
    <property type="match status" value="1"/>
</dbReference>
<comment type="caution">
    <text evidence="6">The sequence shown here is derived from an EMBL/GenBank/DDBJ whole genome shotgun (WGS) entry which is preliminary data.</text>
</comment>
<dbReference type="RefSeq" id="WP_141347302.1">
    <property type="nucleotide sequence ID" value="NZ_BJLF01000029.1"/>
</dbReference>
<keyword evidence="2" id="KW-0805">Transcription regulation</keyword>
<organism evidence="6 7">
    <name type="scientific">Vibrio inusitatus NBRC 102082</name>
    <dbReference type="NCBI Taxonomy" id="1219070"/>
    <lineage>
        <taxon>Bacteria</taxon>
        <taxon>Pseudomonadati</taxon>
        <taxon>Pseudomonadota</taxon>
        <taxon>Gammaproteobacteria</taxon>
        <taxon>Vibrionales</taxon>
        <taxon>Vibrionaceae</taxon>
        <taxon>Vibrio</taxon>
    </lineage>
</organism>
<evidence type="ECO:0000313" key="7">
    <source>
        <dbReference type="Proteomes" id="UP000318717"/>
    </source>
</evidence>
<dbReference type="InterPro" id="IPR005119">
    <property type="entry name" value="LysR_subst-bd"/>
</dbReference>